<dbReference type="PROSITE" id="PS50003">
    <property type="entry name" value="PH_DOMAIN"/>
    <property type="match status" value="1"/>
</dbReference>
<protein>
    <recommendedName>
        <fullName evidence="1">PH domain-containing protein</fullName>
    </recommendedName>
</protein>
<proteinExistence type="predicted"/>
<evidence type="ECO:0000313" key="3">
    <source>
        <dbReference type="Proteomes" id="UP000051574"/>
    </source>
</evidence>
<sequence>TNILCLNYRYDNEDVHCFELNTSGKSRGGHVYGSKSQTERRVWMQKLAESLTCRFGSSITSDFQRMGWTYLREGVSGQWCGAWLILANRTLHYIIDSLSVQKIDLRKARCIVLQAHREGDGSPKTMDKGPNMLVDCQSGSVYFRMWTSRETKVWCHIVRLAAHNNGLRLEQQQLTKNNIPVIVEKCINFIYVYG</sequence>
<dbReference type="SUPFAM" id="SSF50729">
    <property type="entry name" value="PH domain-like"/>
    <property type="match status" value="1"/>
</dbReference>
<dbReference type="PANTHER" id="PTHR45899">
    <property type="entry name" value="RHO GTPASE ACTIVATING PROTEIN AT 15B, ISOFORM C"/>
    <property type="match status" value="1"/>
</dbReference>
<evidence type="ECO:0000313" key="2">
    <source>
        <dbReference type="EMBL" id="KRT84226.1"/>
    </source>
</evidence>
<dbReference type="OrthoDB" id="29546at2759"/>
<keyword evidence="3" id="KW-1185">Reference proteome</keyword>
<dbReference type="InterPro" id="IPR001849">
    <property type="entry name" value="PH_domain"/>
</dbReference>
<dbReference type="EMBL" id="LJIG01002714">
    <property type="protein sequence ID" value="KRT84226.1"/>
    <property type="molecule type" value="Genomic_DNA"/>
</dbReference>
<dbReference type="GO" id="GO:0005547">
    <property type="term" value="F:phosphatidylinositol-3,4,5-trisphosphate binding"/>
    <property type="evidence" value="ECO:0007669"/>
    <property type="project" value="TreeGrafter"/>
</dbReference>
<reference evidence="2 3" key="1">
    <citation type="submission" date="2015-09" db="EMBL/GenBank/DDBJ databases">
        <title>Draft genome of the scarab beetle Oryctes borbonicus.</title>
        <authorList>
            <person name="Meyer J.M."/>
            <person name="Markov G.V."/>
            <person name="Baskaran P."/>
            <person name="Herrmann M."/>
            <person name="Sommer R.J."/>
            <person name="Roedelsperger C."/>
        </authorList>
    </citation>
    <scope>NUCLEOTIDE SEQUENCE [LARGE SCALE GENOMIC DNA]</scope>
    <source>
        <strain evidence="2">OB123</strain>
        <tissue evidence="2">Whole animal</tissue>
    </source>
</reference>
<dbReference type="PANTHER" id="PTHR45899:SF2">
    <property type="entry name" value="RHO GTPASE ACTIVATING PROTEIN AT 15B, ISOFORM C"/>
    <property type="match status" value="1"/>
</dbReference>
<feature type="non-terminal residue" evidence="2">
    <location>
        <position position="1"/>
    </location>
</feature>
<dbReference type="InterPro" id="IPR052227">
    <property type="entry name" value="Arf-Rho-GAP_ANK-PH_domain"/>
</dbReference>
<feature type="non-terminal residue" evidence="2">
    <location>
        <position position="194"/>
    </location>
</feature>
<dbReference type="Proteomes" id="UP000051574">
    <property type="component" value="Unassembled WGS sequence"/>
</dbReference>
<feature type="domain" description="PH" evidence="1">
    <location>
        <begin position="1"/>
        <end position="52"/>
    </location>
</feature>
<dbReference type="AlphaFoldDB" id="A0A0T6BA68"/>
<evidence type="ECO:0000259" key="1">
    <source>
        <dbReference type="PROSITE" id="PS50003"/>
    </source>
</evidence>
<organism evidence="2 3">
    <name type="scientific">Oryctes borbonicus</name>
    <dbReference type="NCBI Taxonomy" id="1629725"/>
    <lineage>
        <taxon>Eukaryota</taxon>
        <taxon>Metazoa</taxon>
        <taxon>Ecdysozoa</taxon>
        <taxon>Arthropoda</taxon>
        <taxon>Hexapoda</taxon>
        <taxon>Insecta</taxon>
        <taxon>Pterygota</taxon>
        <taxon>Neoptera</taxon>
        <taxon>Endopterygota</taxon>
        <taxon>Coleoptera</taxon>
        <taxon>Polyphaga</taxon>
        <taxon>Scarabaeiformia</taxon>
        <taxon>Scarabaeidae</taxon>
        <taxon>Dynastinae</taxon>
        <taxon>Oryctes</taxon>
    </lineage>
</organism>
<name>A0A0T6BA68_9SCAR</name>
<comment type="caution">
    <text evidence="2">The sequence shown here is derived from an EMBL/GenBank/DDBJ whole genome shotgun (WGS) entry which is preliminary data.</text>
</comment>
<dbReference type="GO" id="GO:0005737">
    <property type="term" value="C:cytoplasm"/>
    <property type="evidence" value="ECO:0007669"/>
    <property type="project" value="TreeGrafter"/>
</dbReference>
<gene>
    <name evidence="2" type="ORF">AMK59_2067</name>
</gene>
<accession>A0A0T6BA68</accession>